<dbReference type="RefSeq" id="XP_075109221.1">
    <property type="nucleotide sequence ID" value="XM_075253120.1"/>
</dbReference>
<sequence>MKVKVLNWNIRGLNDKNKRSIVGSLVREWRADIVCLQQTKMEDIPASMLYQIWGNRWVEWAELKASGTRGGIVVMWDRRLWKCNDSHQGSFSITCFLDSLQEDFRWAFTCVYGPHTNAERKELWHELGAVRGIWTEQWVVGGDFNVCRFENERLNCIRRSKAMRSFSDIIMDLQLLDLPLQGAQYTWARGEDCLQASRIDRFLISSEWNESFKAINQLALPRALSDHKPLLLESGEWDTPPSYFKFENMWLQQEGFIDMVKEWWQSYVISGSPDFILVQKLRNLKKDLSNWNRDVYGKVEAKRTKALEELSILDQTAENRALTQVEKQMVVNLKAELMELAKAEEISWRQKSRCLWLKERDRNTRYFQTIANSHRRNNNIDKLKVDNEITDDKE</sequence>
<keyword evidence="1" id="KW-1185">Reference proteome</keyword>
<name>A0AC58UIA4_TOBAC</name>
<protein>
    <submittedName>
        <fullName evidence="2">Uncharacterized protein LOC142181006</fullName>
    </submittedName>
</protein>
<gene>
    <name evidence="2" type="primary">LOC142181006</name>
</gene>
<organism evidence="1 2">
    <name type="scientific">Nicotiana tabacum</name>
    <name type="common">Common tobacco</name>
    <dbReference type="NCBI Taxonomy" id="4097"/>
    <lineage>
        <taxon>Eukaryota</taxon>
        <taxon>Viridiplantae</taxon>
        <taxon>Streptophyta</taxon>
        <taxon>Embryophyta</taxon>
        <taxon>Tracheophyta</taxon>
        <taxon>Spermatophyta</taxon>
        <taxon>Magnoliopsida</taxon>
        <taxon>eudicotyledons</taxon>
        <taxon>Gunneridae</taxon>
        <taxon>Pentapetalae</taxon>
        <taxon>asterids</taxon>
        <taxon>lamiids</taxon>
        <taxon>Solanales</taxon>
        <taxon>Solanaceae</taxon>
        <taxon>Nicotianoideae</taxon>
        <taxon>Nicotianeae</taxon>
        <taxon>Nicotiana</taxon>
    </lineage>
</organism>
<dbReference type="Proteomes" id="UP000790787">
    <property type="component" value="Chromosome 5"/>
</dbReference>
<accession>A0AC58UIA4</accession>
<reference evidence="1" key="1">
    <citation type="journal article" date="2014" name="Nat. Commun.">
        <title>The tobacco genome sequence and its comparison with those of tomato and potato.</title>
        <authorList>
            <person name="Sierro N."/>
            <person name="Battey J.N."/>
            <person name="Ouadi S."/>
            <person name="Bakaher N."/>
            <person name="Bovet L."/>
            <person name="Willig A."/>
            <person name="Goepfert S."/>
            <person name="Peitsch M.C."/>
            <person name="Ivanov N.V."/>
        </authorList>
    </citation>
    <scope>NUCLEOTIDE SEQUENCE [LARGE SCALE GENOMIC DNA]</scope>
</reference>
<reference evidence="2" key="2">
    <citation type="submission" date="2025-08" db="UniProtKB">
        <authorList>
            <consortium name="RefSeq"/>
        </authorList>
    </citation>
    <scope>IDENTIFICATION</scope>
    <source>
        <tissue evidence="2">Leaf</tissue>
    </source>
</reference>
<evidence type="ECO:0000313" key="2">
    <source>
        <dbReference type="RefSeq" id="XP_075109221.1"/>
    </source>
</evidence>
<evidence type="ECO:0000313" key="1">
    <source>
        <dbReference type="Proteomes" id="UP000790787"/>
    </source>
</evidence>
<proteinExistence type="predicted"/>